<dbReference type="PRINTS" id="PR00469">
    <property type="entry name" value="PNDRDTASEII"/>
</dbReference>
<keyword evidence="6" id="KW-1185">Reference proteome</keyword>
<keyword evidence="3" id="KW-0560">Oxidoreductase</keyword>
<dbReference type="SUPFAM" id="SSF51206">
    <property type="entry name" value="cAMP-binding domain-like"/>
    <property type="match status" value="1"/>
</dbReference>
<keyword evidence="2" id="KW-0285">Flavoprotein</keyword>
<protein>
    <submittedName>
        <fullName evidence="5">FAD-dependent oxidoreductase</fullName>
    </submittedName>
</protein>
<dbReference type="SMART" id="SM00100">
    <property type="entry name" value="cNMP"/>
    <property type="match status" value="1"/>
</dbReference>
<evidence type="ECO:0000256" key="1">
    <source>
        <dbReference type="ARBA" id="ARBA00004496"/>
    </source>
</evidence>
<evidence type="ECO:0000313" key="5">
    <source>
        <dbReference type="EMBL" id="MFK2904439.1"/>
    </source>
</evidence>
<dbReference type="InterPro" id="IPR018490">
    <property type="entry name" value="cNMP-bd_dom_sf"/>
</dbReference>
<dbReference type="InterPro" id="IPR036188">
    <property type="entry name" value="FAD/NAD-bd_sf"/>
</dbReference>
<comment type="caution">
    <text evidence="5">The sequence shown here is derived from an EMBL/GenBank/DDBJ whole genome shotgun (WGS) entry which is preliminary data.</text>
</comment>
<dbReference type="PROSITE" id="PS50042">
    <property type="entry name" value="CNMP_BINDING_3"/>
    <property type="match status" value="1"/>
</dbReference>
<dbReference type="Pfam" id="PF07992">
    <property type="entry name" value="Pyr_redox_2"/>
    <property type="match status" value="1"/>
</dbReference>
<dbReference type="RefSeq" id="WP_404632960.1">
    <property type="nucleotide sequence ID" value="NZ_JADIKM010000003.1"/>
</dbReference>
<dbReference type="SUPFAM" id="SSF51905">
    <property type="entry name" value="FAD/NAD(P)-binding domain"/>
    <property type="match status" value="1"/>
</dbReference>
<dbReference type="EMBL" id="JADIKM010000003">
    <property type="protein sequence ID" value="MFK2904439.1"/>
    <property type="molecule type" value="Genomic_DNA"/>
</dbReference>
<dbReference type="Gene3D" id="2.60.120.10">
    <property type="entry name" value="Jelly Rolls"/>
    <property type="match status" value="1"/>
</dbReference>
<name>A0ABW8JTT0_9GAMM</name>
<reference evidence="5 6" key="1">
    <citation type="submission" date="2020-10" db="EMBL/GenBank/DDBJ databases">
        <title>Phylogeny of dyella-like bacteria.</title>
        <authorList>
            <person name="Fu J."/>
        </authorList>
    </citation>
    <scope>NUCLEOTIDE SEQUENCE [LARGE SCALE GENOMIC DNA]</scope>
    <source>
        <strain evidence="5 6">Gsoil3046</strain>
    </source>
</reference>
<dbReference type="PRINTS" id="PR00368">
    <property type="entry name" value="FADPNR"/>
</dbReference>
<gene>
    <name evidence="5" type="ORF">ISP17_10715</name>
</gene>
<dbReference type="Proteomes" id="UP001620460">
    <property type="component" value="Unassembled WGS sequence"/>
</dbReference>
<dbReference type="CDD" id="cd00038">
    <property type="entry name" value="CAP_ED"/>
    <property type="match status" value="1"/>
</dbReference>
<proteinExistence type="predicted"/>
<dbReference type="Gene3D" id="3.50.50.60">
    <property type="entry name" value="FAD/NAD(P)-binding domain"/>
    <property type="match status" value="2"/>
</dbReference>
<feature type="domain" description="Cyclic nucleotide-binding" evidence="4">
    <location>
        <begin position="14"/>
        <end position="134"/>
    </location>
</feature>
<evidence type="ECO:0000259" key="4">
    <source>
        <dbReference type="PROSITE" id="PS50042"/>
    </source>
</evidence>
<comment type="subcellular location">
    <subcellularLocation>
        <location evidence="1">Cytoplasm</location>
    </subcellularLocation>
</comment>
<accession>A0ABW8JTT0</accession>
<dbReference type="PANTHER" id="PTHR48105">
    <property type="entry name" value="THIOREDOXIN REDUCTASE 1-RELATED-RELATED"/>
    <property type="match status" value="1"/>
</dbReference>
<organism evidence="5 6">
    <name type="scientific">Dyella ginsengisoli</name>
    <dbReference type="NCBI Taxonomy" id="363848"/>
    <lineage>
        <taxon>Bacteria</taxon>
        <taxon>Pseudomonadati</taxon>
        <taxon>Pseudomonadota</taxon>
        <taxon>Gammaproteobacteria</taxon>
        <taxon>Lysobacterales</taxon>
        <taxon>Rhodanobacteraceae</taxon>
        <taxon>Dyella</taxon>
    </lineage>
</organism>
<sequence>MGTSTTAQRRADQMFPVLPAEDIARIRRFGEPRDYAAGEAVFRTGQRGIGLILVLAGRVDISQHDGAGQVVEIAHHGPGEFMGEVSGLTGKPALVDGVAAEPVQALWLSPEQLRRLIVAEADLGERLMRALILRRTSLIESCAAGPLVIAEGDDSGRARIGNFLRRNGFPFRAVTPDEDPALADLLAPYRDHPDSWPLVLLADGRLLRNPAEQALAEALDMVGSDAADRIYDVAVVGAGPAGLSTAVYAASEGLSVVVLDAKGFGGQAGASARIENYFGFPTGITGQALTARGFVQAQKFGAEIAIPACVASLDCEASDGIHRLRTDAGRTWCARTVVIASGARYRRPPLEHLADFEGRGIWYWASPMEVQLCAGQEVVLVGGGNSAGQAAVYLAAHALKVRMMVRGDGLAATMSRYLIDRIEANPAIELMSRTEIVALDGDARGLQTVRWRDRASGAETEAPIRHVFLFIGAEPATEWLASCKLATDRHGFVQCGGDPGYPLATSRPGVFAIGDVRAGSVKRVGGAIGEGATVVAQIHAWLAERAQDAATAEVSA</sequence>
<evidence type="ECO:0000256" key="3">
    <source>
        <dbReference type="ARBA" id="ARBA00023002"/>
    </source>
</evidence>
<dbReference type="InterPro" id="IPR014710">
    <property type="entry name" value="RmlC-like_jellyroll"/>
</dbReference>
<dbReference type="InterPro" id="IPR000595">
    <property type="entry name" value="cNMP-bd_dom"/>
</dbReference>
<evidence type="ECO:0000313" key="6">
    <source>
        <dbReference type="Proteomes" id="UP001620460"/>
    </source>
</evidence>
<dbReference type="InterPro" id="IPR023753">
    <property type="entry name" value="FAD/NAD-binding_dom"/>
</dbReference>
<dbReference type="Pfam" id="PF00027">
    <property type="entry name" value="cNMP_binding"/>
    <property type="match status" value="1"/>
</dbReference>
<dbReference type="InterPro" id="IPR050097">
    <property type="entry name" value="Ferredoxin-NADP_redctase_2"/>
</dbReference>
<evidence type="ECO:0000256" key="2">
    <source>
        <dbReference type="ARBA" id="ARBA00022630"/>
    </source>
</evidence>